<keyword evidence="3" id="KW-1185">Reference proteome</keyword>
<accession>A0ABT6YFB2</accession>
<comment type="caution">
    <text evidence="2">The sequence shown here is derived from an EMBL/GenBank/DDBJ whole genome shotgun (WGS) entry which is preliminary data.</text>
</comment>
<feature type="transmembrane region" description="Helical" evidence="1">
    <location>
        <begin position="45"/>
        <end position="66"/>
    </location>
</feature>
<feature type="transmembrane region" description="Helical" evidence="1">
    <location>
        <begin position="124"/>
        <end position="142"/>
    </location>
</feature>
<keyword evidence="1" id="KW-0812">Transmembrane</keyword>
<proteinExistence type="predicted"/>
<evidence type="ECO:0000313" key="2">
    <source>
        <dbReference type="EMBL" id="MDI9862274.1"/>
    </source>
</evidence>
<sequence>MTKDNKLLKVKTYFSIISLTVFILSLTQTALTYNDFDGQKTHSSFALLLMGGLAILGGGTLEWLTWLANPIYFSALILFYKSDKKSIKLSILATIIALSFISWKEILAAESGRTAAIERLNAGYWLWTFSQIILSIGTIYYFTQLSDKNINENKH</sequence>
<gene>
    <name evidence="2" type="ORF">QM524_23830</name>
</gene>
<dbReference type="Proteomes" id="UP001236507">
    <property type="component" value="Unassembled WGS sequence"/>
</dbReference>
<dbReference type="EMBL" id="JASHIF010000027">
    <property type="protein sequence ID" value="MDI9862274.1"/>
    <property type="molecule type" value="Genomic_DNA"/>
</dbReference>
<evidence type="ECO:0000313" key="3">
    <source>
        <dbReference type="Proteomes" id="UP001236507"/>
    </source>
</evidence>
<feature type="transmembrane region" description="Helical" evidence="1">
    <location>
        <begin position="12"/>
        <end position="33"/>
    </location>
</feature>
<dbReference type="RefSeq" id="WP_283346542.1">
    <property type="nucleotide sequence ID" value="NZ_JASHIF010000027.1"/>
</dbReference>
<evidence type="ECO:0000256" key="1">
    <source>
        <dbReference type="SAM" id="Phobius"/>
    </source>
</evidence>
<feature type="transmembrane region" description="Helical" evidence="1">
    <location>
        <begin position="87"/>
        <end position="104"/>
    </location>
</feature>
<keyword evidence="1" id="KW-1133">Transmembrane helix</keyword>
<protein>
    <submittedName>
        <fullName evidence="2">Uncharacterized protein</fullName>
    </submittedName>
</protein>
<keyword evidence="1" id="KW-0472">Membrane</keyword>
<name>A0ABT6YFB2_9BACT</name>
<organism evidence="2 3">
    <name type="scientific">Flectobacillus roseus</name>
    <dbReference type="NCBI Taxonomy" id="502259"/>
    <lineage>
        <taxon>Bacteria</taxon>
        <taxon>Pseudomonadati</taxon>
        <taxon>Bacteroidota</taxon>
        <taxon>Cytophagia</taxon>
        <taxon>Cytophagales</taxon>
        <taxon>Flectobacillaceae</taxon>
        <taxon>Flectobacillus</taxon>
    </lineage>
</organism>
<reference evidence="2 3" key="1">
    <citation type="submission" date="2023-05" db="EMBL/GenBank/DDBJ databases">
        <title>Novel species of genus Flectobacillus isolated from stream in China.</title>
        <authorList>
            <person name="Lu H."/>
        </authorList>
    </citation>
    <scope>NUCLEOTIDE SEQUENCE [LARGE SCALE GENOMIC DNA]</scope>
    <source>
        <strain evidence="2 3">KCTC 42575</strain>
    </source>
</reference>